<accession>A0ABT5VGI9</accession>
<evidence type="ECO:0000259" key="8">
    <source>
        <dbReference type="PROSITE" id="PS50902"/>
    </source>
</evidence>
<evidence type="ECO:0000256" key="7">
    <source>
        <dbReference type="ARBA" id="ARBA00023002"/>
    </source>
</evidence>
<dbReference type="CDD" id="cd11068">
    <property type="entry name" value="CYP120A1"/>
    <property type="match status" value="1"/>
</dbReference>
<keyword evidence="7" id="KW-0560">Oxidoreductase</keyword>
<reference evidence="9" key="1">
    <citation type="submission" date="2024-05" db="EMBL/GenBank/DDBJ databases">
        <title>Alkalihalobacillus sp. strain MEB203 novel alkaliphilic bacterium from Lonar Lake, India.</title>
        <authorList>
            <person name="Joshi A."/>
            <person name="Thite S."/>
            <person name="Mengade P."/>
        </authorList>
    </citation>
    <scope>NUCLEOTIDE SEQUENCE</scope>
    <source>
        <strain evidence="9">MEB 203</strain>
    </source>
</reference>
<evidence type="ECO:0000256" key="3">
    <source>
        <dbReference type="ARBA" id="ARBA00022448"/>
    </source>
</evidence>
<dbReference type="Gene3D" id="1.10.630.10">
    <property type="entry name" value="Cytochrome P450"/>
    <property type="match status" value="1"/>
</dbReference>
<comment type="caution">
    <text evidence="9">The sequence shown here is derived from an EMBL/GenBank/DDBJ whole genome shotgun (WGS) entry which is preliminary data.</text>
</comment>
<dbReference type="InterPro" id="IPR036396">
    <property type="entry name" value="Cyt_P450_sf"/>
</dbReference>
<organism evidence="9 10">
    <name type="scientific">Alkalihalobacterium chitinilyticum</name>
    <dbReference type="NCBI Taxonomy" id="2980103"/>
    <lineage>
        <taxon>Bacteria</taxon>
        <taxon>Bacillati</taxon>
        <taxon>Bacillota</taxon>
        <taxon>Bacilli</taxon>
        <taxon>Bacillales</taxon>
        <taxon>Bacillaceae</taxon>
        <taxon>Alkalihalobacterium</taxon>
    </lineage>
</organism>
<dbReference type="SUPFAM" id="SSF63380">
    <property type="entry name" value="Riboflavin synthase domain-like"/>
    <property type="match status" value="1"/>
</dbReference>
<dbReference type="Pfam" id="PF00067">
    <property type="entry name" value="p450"/>
    <property type="match status" value="1"/>
</dbReference>
<evidence type="ECO:0000256" key="1">
    <source>
        <dbReference type="ARBA" id="ARBA00001917"/>
    </source>
</evidence>
<dbReference type="PANTHER" id="PTHR24301:SF2">
    <property type="entry name" value="THROMBOXANE-A SYNTHASE"/>
    <property type="match status" value="1"/>
</dbReference>
<name>A0ABT5VGI9_9BACI</name>
<keyword evidence="6" id="KW-0521">NADP</keyword>
<keyword evidence="10" id="KW-1185">Reference proteome</keyword>
<protein>
    <submittedName>
        <fullName evidence="9">Cytochrome P450</fullName>
    </submittedName>
</protein>
<proteinExistence type="predicted"/>
<dbReference type="InterPro" id="IPR023173">
    <property type="entry name" value="NADPH_Cyt_P450_Rdtase_alpha"/>
</dbReference>
<gene>
    <name evidence="9" type="ORF">N7Z68_13500</name>
</gene>
<keyword evidence="5" id="KW-0274">FAD</keyword>
<dbReference type="RefSeq" id="WP_275119007.1">
    <property type="nucleotide sequence ID" value="NZ_JAOTPO010000009.1"/>
</dbReference>
<dbReference type="SUPFAM" id="SSF52218">
    <property type="entry name" value="Flavoproteins"/>
    <property type="match status" value="1"/>
</dbReference>
<comment type="cofactor">
    <cofactor evidence="2">
        <name>FAD</name>
        <dbReference type="ChEBI" id="CHEBI:57692"/>
    </cofactor>
</comment>
<dbReference type="SUPFAM" id="SSF48264">
    <property type="entry name" value="Cytochrome P450"/>
    <property type="match status" value="1"/>
</dbReference>
<dbReference type="Pfam" id="PF00667">
    <property type="entry name" value="FAD_binding_1"/>
    <property type="match status" value="1"/>
</dbReference>
<evidence type="ECO:0000256" key="4">
    <source>
        <dbReference type="ARBA" id="ARBA00022630"/>
    </source>
</evidence>
<dbReference type="PROSITE" id="PS50902">
    <property type="entry name" value="FLAVODOXIN_LIKE"/>
    <property type="match status" value="1"/>
</dbReference>
<dbReference type="Gene3D" id="3.40.50.360">
    <property type="match status" value="1"/>
</dbReference>
<dbReference type="InterPro" id="IPR017938">
    <property type="entry name" value="Riboflavin_synthase-like_b-brl"/>
</dbReference>
<keyword evidence="4" id="KW-0285">Flavoprotein</keyword>
<dbReference type="Proteomes" id="UP001148125">
    <property type="component" value="Unassembled WGS sequence"/>
</dbReference>
<dbReference type="Gene3D" id="1.20.990.10">
    <property type="entry name" value="NADPH-cytochrome p450 Reductase, Chain A, domain 3"/>
    <property type="match status" value="1"/>
</dbReference>
<feature type="domain" description="Flavodoxin-like" evidence="8">
    <location>
        <begin position="492"/>
        <end position="631"/>
    </location>
</feature>
<dbReference type="PRINTS" id="PR00463">
    <property type="entry name" value="EP450I"/>
</dbReference>
<dbReference type="Gene3D" id="2.40.30.10">
    <property type="entry name" value="Translation factors"/>
    <property type="match status" value="1"/>
</dbReference>
<evidence type="ECO:0000256" key="6">
    <source>
        <dbReference type="ARBA" id="ARBA00022857"/>
    </source>
</evidence>
<dbReference type="PANTHER" id="PTHR24301">
    <property type="entry name" value="THROMBOXANE-A SYNTHASE"/>
    <property type="match status" value="1"/>
</dbReference>
<dbReference type="EMBL" id="JAOTPO010000009">
    <property type="protein sequence ID" value="MDE5414390.1"/>
    <property type="molecule type" value="Genomic_DNA"/>
</dbReference>
<dbReference type="InterPro" id="IPR003097">
    <property type="entry name" value="CysJ-like_FAD-binding"/>
</dbReference>
<dbReference type="InterPro" id="IPR001128">
    <property type="entry name" value="Cyt_P450"/>
</dbReference>
<evidence type="ECO:0000313" key="10">
    <source>
        <dbReference type="Proteomes" id="UP001148125"/>
    </source>
</evidence>
<dbReference type="InterPro" id="IPR002401">
    <property type="entry name" value="Cyt_P450_E_grp-I"/>
</dbReference>
<evidence type="ECO:0000256" key="2">
    <source>
        <dbReference type="ARBA" id="ARBA00001974"/>
    </source>
</evidence>
<comment type="cofactor">
    <cofactor evidence="1">
        <name>FMN</name>
        <dbReference type="ChEBI" id="CHEBI:58210"/>
    </cofactor>
</comment>
<dbReference type="Pfam" id="PF00258">
    <property type="entry name" value="Flavodoxin_1"/>
    <property type="match status" value="1"/>
</dbReference>
<evidence type="ECO:0000256" key="5">
    <source>
        <dbReference type="ARBA" id="ARBA00022827"/>
    </source>
</evidence>
<dbReference type="InterPro" id="IPR029039">
    <property type="entry name" value="Flavoprotein-like_sf"/>
</dbReference>
<dbReference type="InterPro" id="IPR017972">
    <property type="entry name" value="Cyt_P450_CS"/>
</dbReference>
<keyword evidence="3" id="KW-0813">Transport</keyword>
<dbReference type="PROSITE" id="PS00086">
    <property type="entry name" value="CYTOCHROME_P450"/>
    <property type="match status" value="1"/>
</dbReference>
<dbReference type="PRINTS" id="PR00385">
    <property type="entry name" value="P450"/>
</dbReference>
<evidence type="ECO:0000313" key="9">
    <source>
        <dbReference type="EMBL" id="MDE5414390.1"/>
    </source>
</evidence>
<dbReference type="InterPro" id="IPR008254">
    <property type="entry name" value="Flavodoxin/NO_synth"/>
</dbReference>
<sequence>MENSSNIPQPKTYGPLGNLPLINKEVPTLSFCKLAEEYGPIYRFEAFGYSTVVLSGHKLVAEVCNDNRFDKSIASLISVRPIGGDGLFTSRTKEANWQKAHNILMPSFSQQAMKGYHPMMVDIASQLVQKWARLNPNETIDVPDDMTRLTLDTIGLCGFNYRFNSFYKETSHPFILSMVRSLEEAMYRGTRLPIQNKLAIKKKRQFERDLQMMFSLVDQIIAERKENGDDGETDLLARMLNAKDPQTGERLDDENIRYQIITFLIAGHETTSGLLSFALYLLLKHPDVLNKAYEEVDRVVVNEIPTYQQVLELKYIRMILNEALRLYPTAPEFSLFAKEDVTIGGKYLIQNKTDVTILLPQLHRDKEAWGEDAEQFRPERFEDMSKIPDGAYKPFGNGQRACIGMQFALHEATLVLGMILQNFELLEHTVYKLKIKQTLTLKPDDFKIHVRLRERQMHLNHSINVSEMVTHVPVVESHSKRELKVKSKKGSLLILYGSNMGTAESIAQDLAEQALQYGIQSKVAPLNDHIDQLPKEELVLIITSSYNGKPPRNALQFVKWLEEVEQGRITGVRFAVLGCGDRNWANTYQAVPRLIDEQLVLKGAERFTSRGEVDASGDYEKQLDEWVERMWSDALNSLGIAEQVKEESTKISIKLVNSTSCIPLARSYEVFHGTIIDNRIEDKTGTSQVKRRIDISLLEDIDYEEGEEIGIFRTNRDEDINRLLNRYGWNDWDHVILSGDHESTPHLPFNQTVSLNRLLRYSVDLQEVVTQEQIRELAKYTTCPPHKIELEACIEESVYDEQIVKNQTTILDLLEKYEACELPFDRLLEILSPVQPRFYPASLFKNPNRVSIMFDQNPHGQDGDTRFNASSNYLEQCNPGEEVMVVIDKQQSNLKVSSNFGERFS</sequence>